<feature type="region of interest" description="Disordered" evidence="3">
    <location>
        <begin position="1"/>
        <end position="67"/>
    </location>
</feature>
<evidence type="ECO:0000256" key="2">
    <source>
        <dbReference type="ARBA" id="ARBA00007832"/>
    </source>
</evidence>
<dbReference type="InterPro" id="IPR007310">
    <property type="entry name" value="Aerobactin_biosyn_IucA/IucC_N"/>
</dbReference>
<proteinExistence type="inferred from homology"/>
<name>A0ABP6KZN7_9ACTN</name>
<keyword evidence="6" id="KW-1185">Reference proteome</keyword>
<dbReference type="RefSeq" id="WP_344902233.1">
    <property type="nucleotide sequence ID" value="NZ_BAAAWD010000017.1"/>
</dbReference>
<comment type="similarity">
    <text evidence="2">Belongs to the IucA/IucC family.</text>
</comment>
<accession>A0ABP6KZN7</accession>
<dbReference type="EMBL" id="BAAAWD010000017">
    <property type="protein sequence ID" value="GAA3027880.1"/>
    <property type="molecule type" value="Genomic_DNA"/>
</dbReference>
<feature type="region of interest" description="Disordered" evidence="3">
    <location>
        <begin position="453"/>
        <end position="496"/>
    </location>
</feature>
<evidence type="ECO:0000313" key="5">
    <source>
        <dbReference type="EMBL" id="GAA3027880.1"/>
    </source>
</evidence>
<dbReference type="PANTHER" id="PTHR34384:SF5">
    <property type="entry name" value="L-2,3-DIAMINOPROPANOATE--CITRATE LIGASE"/>
    <property type="match status" value="1"/>
</dbReference>
<dbReference type="Pfam" id="PF04183">
    <property type="entry name" value="IucA_IucC"/>
    <property type="match status" value="1"/>
</dbReference>
<dbReference type="PANTHER" id="PTHR34384">
    <property type="entry name" value="L-2,3-DIAMINOPROPANOATE--CITRATE LIGASE"/>
    <property type="match status" value="1"/>
</dbReference>
<feature type="compositionally biased region" description="Low complexity" evidence="3">
    <location>
        <begin position="633"/>
        <end position="648"/>
    </location>
</feature>
<feature type="compositionally biased region" description="Gly residues" evidence="3">
    <location>
        <begin position="486"/>
        <end position="496"/>
    </location>
</feature>
<gene>
    <name evidence="5" type="ORF">GCM10017559_62710</name>
</gene>
<feature type="region of interest" description="Disordered" evidence="3">
    <location>
        <begin position="624"/>
        <end position="648"/>
    </location>
</feature>
<reference evidence="6" key="1">
    <citation type="journal article" date="2019" name="Int. J. Syst. Evol. Microbiol.">
        <title>The Global Catalogue of Microorganisms (GCM) 10K type strain sequencing project: providing services to taxonomists for standard genome sequencing and annotation.</title>
        <authorList>
            <consortium name="The Broad Institute Genomics Platform"/>
            <consortium name="The Broad Institute Genome Sequencing Center for Infectious Disease"/>
            <person name="Wu L."/>
            <person name="Ma J."/>
        </authorList>
    </citation>
    <scope>NUCLEOTIDE SEQUENCE [LARGE SCALE GENOMIC DNA]</scope>
    <source>
        <strain evidence="6">JCM 3106</strain>
    </source>
</reference>
<feature type="domain" description="Aerobactin siderophore biosynthesis IucA/IucC N-terminal" evidence="4">
    <location>
        <begin position="195"/>
        <end position="383"/>
    </location>
</feature>
<organism evidence="5 6">
    <name type="scientific">Streptosporangium longisporum</name>
    <dbReference type="NCBI Taxonomy" id="46187"/>
    <lineage>
        <taxon>Bacteria</taxon>
        <taxon>Bacillati</taxon>
        <taxon>Actinomycetota</taxon>
        <taxon>Actinomycetes</taxon>
        <taxon>Streptosporangiales</taxon>
        <taxon>Streptosporangiaceae</taxon>
        <taxon>Streptosporangium</taxon>
    </lineage>
</organism>
<protein>
    <recommendedName>
        <fullName evidence="4">Aerobactin siderophore biosynthesis IucA/IucC N-terminal domain-containing protein</fullName>
    </recommendedName>
</protein>
<evidence type="ECO:0000256" key="1">
    <source>
        <dbReference type="ARBA" id="ARBA00004924"/>
    </source>
</evidence>
<feature type="compositionally biased region" description="Gly residues" evidence="3">
    <location>
        <begin position="16"/>
        <end position="60"/>
    </location>
</feature>
<dbReference type="Proteomes" id="UP001499930">
    <property type="component" value="Unassembled WGS sequence"/>
</dbReference>
<sequence length="648" mass="67612">MTGSGQGPASPAGAVTGPGPGPGSGFGSKSGLGSGAGFGPRPGLGSGPEIGSGPRLGPGSGPVSPREPYLAARVLNALLREDYGGLAGRMTRGKDGVALLLPGGRRVRLVPGSLFQDFVTAPQEALRLEEVLHALREVSAPADAPGVESFVRECREALRALDLHDARREEVLARLTPVPGGTTATGGTRYETLAAFVDHPVYPTARCRFGLSDEELVAYAPEFAPVFALRWAAVPRERLTGAEVPCAPVFEAVGLAPGLARTHALFPVHPLTIGEVGQVGWAVVAPEAYLEVRPTLSMRTVEVSPGTYLKLPLATSTLGLRNRRSIRPGTLADGARAELLLRAMPDPRVLLADEQTYGHAGHEYLGWLLRRHPAGEAVTVAALPAPLPGGGTVVEELAGRWCGGDVAGLLGEYLRVLFGYHVRLFVRYGTALEAHQQNLSLVFGPAVGSPLPGSGVPASREPALGAPEPDPRGPLSRGPLFRGPGRDTGPGGVGGGLAGVLVKDNDGLLTSPERLRDAGLAVPDFTDPRMLTDDPHALADMFVTITLHLAAAAPVFGALAPRPAFELVRGTLAEALDEYGEDPMARLLRARTLDAARLVGKSMVTAGTLVDKARTGARDVNKFYGTSGPNYLRQPPQAAPATTTRRTS</sequence>
<comment type="caution">
    <text evidence="5">The sequence shown here is derived from an EMBL/GenBank/DDBJ whole genome shotgun (WGS) entry which is preliminary data.</text>
</comment>
<evidence type="ECO:0000313" key="6">
    <source>
        <dbReference type="Proteomes" id="UP001499930"/>
    </source>
</evidence>
<evidence type="ECO:0000259" key="4">
    <source>
        <dbReference type="Pfam" id="PF04183"/>
    </source>
</evidence>
<dbReference type="InterPro" id="IPR037455">
    <property type="entry name" value="LucA/IucC-like"/>
</dbReference>
<evidence type="ECO:0000256" key="3">
    <source>
        <dbReference type="SAM" id="MobiDB-lite"/>
    </source>
</evidence>
<dbReference type="Gene3D" id="1.10.510.40">
    <property type="match status" value="1"/>
</dbReference>
<comment type="pathway">
    <text evidence="1">Siderophore biosynthesis.</text>
</comment>